<dbReference type="OrthoDB" id="10248617at2759"/>
<dbReference type="AlphaFoldDB" id="A0A0L0F6P9"/>
<dbReference type="STRING" id="667725.A0A0L0F6P9"/>
<evidence type="ECO:0000256" key="4">
    <source>
        <dbReference type="ARBA" id="ARBA00022679"/>
    </source>
</evidence>
<dbReference type="PANTHER" id="PTHR20856">
    <property type="entry name" value="DNA-DIRECTED RNA POLYMERASE I SUBUNIT 2"/>
    <property type="match status" value="1"/>
</dbReference>
<dbReference type="Proteomes" id="UP000054560">
    <property type="component" value="Unassembled WGS sequence"/>
</dbReference>
<protein>
    <recommendedName>
        <fullName evidence="2">DNA-directed RNA polymerase</fullName>
        <ecNumber evidence="2">2.7.7.6</ecNumber>
    </recommendedName>
</protein>
<sequence>MERDSLLAHGTSFLLHDRLQNCSDLSYCHVCKLCGSILSPVVEHGDKSDQHKTVSCRTCETTKGVETVALPYVFRYLVSEMFAMNMRLTLEVE</sequence>
<comment type="similarity">
    <text evidence="1">Belongs to the RNA polymerase beta chain family.</text>
</comment>
<reference evidence="8 9" key="1">
    <citation type="submission" date="2011-02" db="EMBL/GenBank/DDBJ databases">
        <title>The Genome Sequence of Sphaeroforma arctica JP610.</title>
        <authorList>
            <consortium name="The Broad Institute Genome Sequencing Platform"/>
            <person name="Russ C."/>
            <person name="Cuomo C."/>
            <person name="Young S.K."/>
            <person name="Zeng Q."/>
            <person name="Gargeya S."/>
            <person name="Alvarado L."/>
            <person name="Berlin A."/>
            <person name="Chapman S.B."/>
            <person name="Chen Z."/>
            <person name="Freedman E."/>
            <person name="Gellesch M."/>
            <person name="Goldberg J."/>
            <person name="Griggs A."/>
            <person name="Gujja S."/>
            <person name="Heilman E."/>
            <person name="Heiman D."/>
            <person name="Howarth C."/>
            <person name="Mehta T."/>
            <person name="Neiman D."/>
            <person name="Pearson M."/>
            <person name="Roberts A."/>
            <person name="Saif S."/>
            <person name="Shea T."/>
            <person name="Shenoy N."/>
            <person name="Sisk P."/>
            <person name="Stolte C."/>
            <person name="Sykes S."/>
            <person name="White J."/>
            <person name="Yandava C."/>
            <person name="Burger G."/>
            <person name="Gray M.W."/>
            <person name="Holland P.W.H."/>
            <person name="King N."/>
            <person name="Lang F.B.F."/>
            <person name="Roger A.J."/>
            <person name="Ruiz-Trillo I."/>
            <person name="Haas B."/>
            <person name="Nusbaum C."/>
            <person name="Birren B."/>
        </authorList>
    </citation>
    <scope>NUCLEOTIDE SEQUENCE [LARGE SCALE GENOMIC DNA]</scope>
    <source>
        <strain evidence="8 9">JP610</strain>
    </source>
</reference>
<dbReference type="InterPro" id="IPR015712">
    <property type="entry name" value="DNA-dir_RNA_pol_su2"/>
</dbReference>
<dbReference type="GO" id="GO:0003899">
    <property type="term" value="F:DNA-directed RNA polymerase activity"/>
    <property type="evidence" value="ECO:0007669"/>
    <property type="project" value="UniProtKB-EC"/>
</dbReference>
<dbReference type="GO" id="GO:0003677">
    <property type="term" value="F:DNA binding"/>
    <property type="evidence" value="ECO:0007669"/>
    <property type="project" value="InterPro"/>
</dbReference>
<dbReference type="Gene3D" id="3.90.1800.10">
    <property type="entry name" value="RNA polymerase alpha subunit dimerisation domain"/>
    <property type="match status" value="1"/>
</dbReference>
<dbReference type="GO" id="GO:0032549">
    <property type="term" value="F:ribonucleoside binding"/>
    <property type="evidence" value="ECO:0007669"/>
    <property type="project" value="InterPro"/>
</dbReference>
<evidence type="ECO:0000256" key="3">
    <source>
        <dbReference type="ARBA" id="ARBA00022478"/>
    </source>
</evidence>
<evidence type="ECO:0000259" key="7">
    <source>
        <dbReference type="Pfam" id="PF04560"/>
    </source>
</evidence>
<dbReference type="SUPFAM" id="SSF64484">
    <property type="entry name" value="beta and beta-prime subunits of DNA dependent RNA-polymerase"/>
    <property type="match status" value="1"/>
</dbReference>
<dbReference type="GeneID" id="25915549"/>
<evidence type="ECO:0000256" key="5">
    <source>
        <dbReference type="ARBA" id="ARBA00022695"/>
    </source>
</evidence>
<keyword evidence="4" id="KW-0808">Transferase</keyword>
<keyword evidence="9" id="KW-1185">Reference proteome</keyword>
<name>A0A0L0F6P9_9EUKA</name>
<dbReference type="InterPro" id="IPR007641">
    <property type="entry name" value="RNA_pol_Rpb2_7"/>
</dbReference>
<gene>
    <name evidence="8" type="ORF">SARC_15045</name>
</gene>
<evidence type="ECO:0000256" key="2">
    <source>
        <dbReference type="ARBA" id="ARBA00012418"/>
    </source>
</evidence>
<dbReference type="eggNOG" id="KOG0216">
    <property type="taxonomic scope" value="Eukaryota"/>
</dbReference>
<evidence type="ECO:0000256" key="6">
    <source>
        <dbReference type="ARBA" id="ARBA00023163"/>
    </source>
</evidence>
<dbReference type="GO" id="GO:0006351">
    <property type="term" value="P:DNA-templated transcription"/>
    <property type="evidence" value="ECO:0007669"/>
    <property type="project" value="InterPro"/>
</dbReference>
<dbReference type="GO" id="GO:0000428">
    <property type="term" value="C:DNA-directed RNA polymerase complex"/>
    <property type="evidence" value="ECO:0007669"/>
    <property type="project" value="UniProtKB-KW"/>
</dbReference>
<dbReference type="RefSeq" id="XP_014146297.1">
    <property type="nucleotide sequence ID" value="XM_014290822.1"/>
</dbReference>
<dbReference type="Pfam" id="PF04560">
    <property type="entry name" value="RNA_pol_Rpb2_7"/>
    <property type="match status" value="1"/>
</dbReference>
<keyword evidence="5" id="KW-0548">Nucleotidyltransferase</keyword>
<organism evidence="8 9">
    <name type="scientific">Sphaeroforma arctica JP610</name>
    <dbReference type="NCBI Taxonomy" id="667725"/>
    <lineage>
        <taxon>Eukaryota</taxon>
        <taxon>Ichthyosporea</taxon>
        <taxon>Ichthyophonida</taxon>
        <taxon>Sphaeroforma</taxon>
    </lineage>
</organism>
<keyword evidence="3" id="KW-0240">DNA-directed RNA polymerase</keyword>
<proteinExistence type="inferred from homology"/>
<evidence type="ECO:0000313" key="8">
    <source>
        <dbReference type="EMBL" id="KNC72395.1"/>
    </source>
</evidence>
<dbReference type="EMBL" id="KQ247120">
    <property type="protein sequence ID" value="KNC72395.1"/>
    <property type="molecule type" value="Genomic_DNA"/>
</dbReference>
<dbReference type="EC" id="2.7.7.6" evidence="2"/>
<evidence type="ECO:0000256" key="1">
    <source>
        <dbReference type="ARBA" id="ARBA00006835"/>
    </source>
</evidence>
<feature type="domain" description="RNA polymerase Rpb2" evidence="7">
    <location>
        <begin position="1"/>
        <end position="91"/>
    </location>
</feature>
<accession>A0A0L0F6P9</accession>
<evidence type="ECO:0000313" key="9">
    <source>
        <dbReference type="Proteomes" id="UP000054560"/>
    </source>
</evidence>
<keyword evidence="6" id="KW-0804">Transcription</keyword>